<proteinExistence type="predicted"/>
<accession>A0AAV0E2K8</accession>
<comment type="caution">
    <text evidence="2">The sequence shown here is derived from an EMBL/GenBank/DDBJ whole genome shotgun (WGS) entry which is preliminary data.</text>
</comment>
<dbReference type="Proteomes" id="UP001152523">
    <property type="component" value="Unassembled WGS sequence"/>
</dbReference>
<feature type="region of interest" description="Disordered" evidence="1">
    <location>
        <begin position="57"/>
        <end position="153"/>
    </location>
</feature>
<dbReference type="AlphaFoldDB" id="A0AAV0E2K8"/>
<protein>
    <submittedName>
        <fullName evidence="2">Uncharacterized protein</fullName>
    </submittedName>
</protein>
<feature type="compositionally biased region" description="Basic and acidic residues" evidence="1">
    <location>
        <begin position="108"/>
        <end position="133"/>
    </location>
</feature>
<evidence type="ECO:0000313" key="2">
    <source>
        <dbReference type="EMBL" id="CAH9115332.1"/>
    </source>
</evidence>
<sequence length="153" mass="17030">MRKWRKEERRRTTRRSSRWLWSSSLTVGSNYWGFQELMTSIWGPGRAEKTFGVGLRAGGRVKTSPTGVPNRWLSSEASNSGGYGFQRKADLREDLSTESKTSMPHQNEIVDKEETSGDTQRGRIWDNQAKEDTSGEGMALGGPKNGEAAGQSS</sequence>
<dbReference type="EMBL" id="CAMAPF010000244">
    <property type="protein sequence ID" value="CAH9115332.1"/>
    <property type="molecule type" value="Genomic_DNA"/>
</dbReference>
<reference evidence="2" key="1">
    <citation type="submission" date="2022-07" db="EMBL/GenBank/DDBJ databases">
        <authorList>
            <person name="Macas J."/>
            <person name="Novak P."/>
            <person name="Neumann P."/>
        </authorList>
    </citation>
    <scope>NUCLEOTIDE SEQUENCE</scope>
</reference>
<feature type="compositionally biased region" description="Polar residues" evidence="1">
    <location>
        <begin position="63"/>
        <end position="80"/>
    </location>
</feature>
<organism evidence="2 3">
    <name type="scientific">Cuscuta epithymum</name>
    <dbReference type="NCBI Taxonomy" id="186058"/>
    <lineage>
        <taxon>Eukaryota</taxon>
        <taxon>Viridiplantae</taxon>
        <taxon>Streptophyta</taxon>
        <taxon>Embryophyta</taxon>
        <taxon>Tracheophyta</taxon>
        <taxon>Spermatophyta</taxon>
        <taxon>Magnoliopsida</taxon>
        <taxon>eudicotyledons</taxon>
        <taxon>Gunneridae</taxon>
        <taxon>Pentapetalae</taxon>
        <taxon>asterids</taxon>
        <taxon>lamiids</taxon>
        <taxon>Solanales</taxon>
        <taxon>Convolvulaceae</taxon>
        <taxon>Cuscuteae</taxon>
        <taxon>Cuscuta</taxon>
        <taxon>Cuscuta subgen. Cuscuta</taxon>
    </lineage>
</organism>
<keyword evidence="3" id="KW-1185">Reference proteome</keyword>
<evidence type="ECO:0000313" key="3">
    <source>
        <dbReference type="Proteomes" id="UP001152523"/>
    </source>
</evidence>
<name>A0AAV0E2K8_9ASTE</name>
<feature type="compositionally biased region" description="Basic and acidic residues" evidence="1">
    <location>
        <begin position="87"/>
        <end position="97"/>
    </location>
</feature>
<evidence type="ECO:0000256" key="1">
    <source>
        <dbReference type="SAM" id="MobiDB-lite"/>
    </source>
</evidence>
<gene>
    <name evidence="2" type="ORF">CEPIT_LOCUS21043</name>
</gene>